<dbReference type="Gene3D" id="6.10.250.660">
    <property type="match status" value="1"/>
</dbReference>
<keyword evidence="4" id="KW-0963">Cytoplasm</keyword>
<evidence type="ECO:0000256" key="6">
    <source>
        <dbReference type="ARBA" id="ARBA00023054"/>
    </source>
</evidence>
<feature type="compositionally biased region" description="Polar residues" evidence="9">
    <location>
        <begin position="144"/>
        <end position="154"/>
    </location>
</feature>
<accession>A0A7W7GXS7</accession>
<evidence type="ECO:0000313" key="11">
    <source>
        <dbReference type="Proteomes" id="UP000546162"/>
    </source>
</evidence>
<evidence type="ECO:0000256" key="3">
    <source>
        <dbReference type="ARBA" id="ARBA00018787"/>
    </source>
</evidence>
<sequence length="204" mass="22877">MNEPLTPVDIHNVSFRRPALGKRGYDEDQVDAFLDEAEQEFTRLRAENRALREELDRAGAMPERELAALAVQLGRLSAERAEAERQARAVEAELDRARAAGAEPPATGVIAMARRTADEYLDDARREAEQLLTAARTEADRLTSDAQLRASTTDSDARHRHTQALSGLAERREEALADLDRLRLLAQAQREEIRRMVAQRLADL</sequence>
<dbReference type="GO" id="GO:0005737">
    <property type="term" value="C:cytoplasm"/>
    <property type="evidence" value="ECO:0007669"/>
    <property type="project" value="UniProtKB-SubCell"/>
</dbReference>
<keyword evidence="6" id="KW-0175">Coiled coil</keyword>
<dbReference type="NCBIfam" id="TIGR03544">
    <property type="entry name" value="DivI1A_domain"/>
    <property type="match status" value="1"/>
</dbReference>
<gene>
    <name evidence="10" type="ORF">BJY16_003676</name>
</gene>
<reference evidence="10 11" key="1">
    <citation type="submission" date="2020-08" db="EMBL/GenBank/DDBJ databases">
        <title>Sequencing the genomes of 1000 actinobacteria strains.</title>
        <authorList>
            <person name="Klenk H.-P."/>
        </authorList>
    </citation>
    <scope>NUCLEOTIDE SEQUENCE [LARGE SCALE GENOMIC DNA]</scope>
    <source>
        <strain evidence="10 11">DSM 45809</strain>
    </source>
</reference>
<dbReference type="AlphaFoldDB" id="A0A7W7GXS7"/>
<keyword evidence="5" id="KW-0132">Cell division</keyword>
<dbReference type="RefSeq" id="WP_185040647.1">
    <property type="nucleotide sequence ID" value="NZ_BAABFG010000005.1"/>
</dbReference>
<evidence type="ECO:0000256" key="9">
    <source>
        <dbReference type="SAM" id="MobiDB-lite"/>
    </source>
</evidence>
<dbReference type="Pfam" id="PF05103">
    <property type="entry name" value="DivIVA"/>
    <property type="match status" value="1"/>
</dbReference>
<comment type="similarity">
    <text evidence="2">Belongs to the DivIVA family.</text>
</comment>
<organism evidence="10 11">
    <name type="scientific">Actinoplanes octamycinicus</name>
    <dbReference type="NCBI Taxonomy" id="135948"/>
    <lineage>
        <taxon>Bacteria</taxon>
        <taxon>Bacillati</taxon>
        <taxon>Actinomycetota</taxon>
        <taxon>Actinomycetes</taxon>
        <taxon>Micromonosporales</taxon>
        <taxon>Micromonosporaceae</taxon>
        <taxon>Actinoplanes</taxon>
    </lineage>
</organism>
<comment type="subcellular location">
    <subcellularLocation>
        <location evidence="1">Cytoplasm</location>
    </subcellularLocation>
</comment>
<evidence type="ECO:0000256" key="5">
    <source>
        <dbReference type="ARBA" id="ARBA00022618"/>
    </source>
</evidence>
<dbReference type="InterPro" id="IPR019933">
    <property type="entry name" value="DivIVA_domain"/>
</dbReference>
<dbReference type="Proteomes" id="UP000546162">
    <property type="component" value="Unassembled WGS sequence"/>
</dbReference>
<comment type="caution">
    <text evidence="10">The sequence shown here is derived from an EMBL/GenBank/DDBJ whole genome shotgun (WGS) entry which is preliminary data.</text>
</comment>
<dbReference type="EMBL" id="JACHNB010000001">
    <property type="protein sequence ID" value="MBB4740217.1"/>
    <property type="molecule type" value="Genomic_DNA"/>
</dbReference>
<name>A0A7W7GXS7_9ACTN</name>
<feature type="region of interest" description="Disordered" evidence="9">
    <location>
        <begin position="139"/>
        <end position="167"/>
    </location>
</feature>
<evidence type="ECO:0000256" key="4">
    <source>
        <dbReference type="ARBA" id="ARBA00022490"/>
    </source>
</evidence>
<protein>
    <recommendedName>
        <fullName evidence="3">Cell wall synthesis protein Wag31</fullName>
    </recommendedName>
    <alternativeName>
        <fullName evidence="8">Antigen 84</fullName>
    </alternativeName>
</protein>
<proteinExistence type="inferred from homology"/>
<evidence type="ECO:0000256" key="8">
    <source>
        <dbReference type="ARBA" id="ARBA00031737"/>
    </source>
</evidence>
<keyword evidence="7" id="KW-0131">Cell cycle</keyword>
<dbReference type="PANTHER" id="PTHR35794">
    <property type="entry name" value="CELL DIVISION PROTEIN DIVIVA"/>
    <property type="match status" value="1"/>
</dbReference>
<evidence type="ECO:0000256" key="2">
    <source>
        <dbReference type="ARBA" id="ARBA00009008"/>
    </source>
</evidence>
<evidence type="ECO:0000313" key="10">
    <source>
        <dbReference type="EMBL" id="MBB4740217.1"/>
    </source>
</evidence>
<dbReference type="PANTHER" id="PTHR35794:SF2">
    <property type="entry name" value="CELL DIVISION PROTEIN DIVIVA"/>
    <property type="match status" value="1"/>
</dbReference>
<dbReference type="GO" id="GO:0051301">
    <property type="term" value="P:cell division"/>
    <property type="evidence" value="ECO:0007669"/>
    <property type="project" value="UniProtKB-KW"/>
</dbReference>
<keyword evidence="11" id="KW-1185">Reference proteome</keyword>
<dbReference type="InterPro" id="IPR007793">
    <property type="entry name" value="DivIVA_fam"/>
</dbReference>
<evidence type="ECO:0000256" key="1">
    <source>
        <dbReference type="ARBA" id="ARBA00004496"/>
    </source>
</evidence>
<evidence type="ECO:0000256" key="7">
    <source>
        <dbReference type="ARBA" id="ARBA00023306"/>
    </source>
</evidence>